<dbReference type="PANTHER" id="PTHR30005">
    <property type="entry name" value="EXOPOLYPHOSPHATASE"/>
    <property type="match status" value="1"/>
</dbReference>
<reference evidence="3 4" key="1">
    <citation type="submission" date="2017-04" db="EMBL/GenBank/DDBJ databases">
        <authorList>
            <person name="Afonso C.L."/>
            <person name="Miller P.J."/>
            <person name="Scott M.A."/>
            <person name="Spackman E."/>
            <person name="Goraichik I."/>
            <person name="Dimitrov K.M."/>
            <person name="Suarez D.L."/>
            <person name="Swayne D.E."/>
        </authorList>
    </citation>
    <scope>NUCLEOTIDE SEQUENCE [LARGE SCALE GENOMIC DNA]</scope>
    <source>
        <strain evidence="3 4">DSM 11270</strain>
    </source>
</reference>
<protein>
    <submittedName>
        <fullName evidence="3">Exopolyphosphatase / guanosine-5'-triphosphate,3'-diphosphate pyrophosphatase</fullName>
    </submittedName>
</protein>
<dbReference type="AlphaFoldDB" id="A0A1W1UZ58"/>
<evidence type="ECO:0000259" key="2">
    <source>
        <dbReference type="Pfam" id="PF02541"/>
    </source>
</evidence>
<dbReference type="InterPro" id="IPR043129">
    <property type="entry name" value="ATPase_NBD"/>
</dbReference>
<dbReference type="OrthoDB" id="9807195at2"/>
<dbReference type="CDD" id="cd24054">
    <property type="entry name" value="ASKHA_NBD_AaPPX-GppA_MtPPX2-like"/>
    <property type="match status" value="1"/>
</dbReference>
<dbReference type="Gene3D" id="3.30.420.150">
    <property type="entry name" value="Exopolyphosphatase. Domain 2"/>
    <property type="match status" value="1"/>
</dbReference>
<evidence type="ECO:0000256" key="1">
    <source>
        <dbReference type="ARBA" id="ARBA00007125"/>
    </source>
</evidence>
<dbReference type="Pfam" id="PF02541">
    <property type="entry name" value="Ppx-GppA"/>
    <property type="match status" value="1"/>
</dbReference>
<proteinExistence type="inferred from homology"/>
<dbReference type="STRING" id="656914.SAMN00017405_1155"/>
<dbReference type="Gene3D" id="3.30.420.40">
    <property type="match status" value="1"/>
</dbReference>
<dbReference type="GO" id="GO:0006357">
    <property type="term" value="P:regulation of transcription by RNA polymerase II"/>
    <property type="evidence" value="ECO:0007669"/>
    <property type="project" value="TreeGrafter"/>
</dbReference>
<dbReference type="InterPro" id="IPR003695">
    <property type="entry name" value="Ppx_GppA_N"/>
</dbReference>
<dbReference type="SUPFAM" id="SSF53067">
    <property type="entry name" value="Actin-like ATPase domain"/>
    <property type="match status" value="2"/>
</dbReference>
<dbReference type="EMBL" id="FWWT01000013">
    <property type="protein sequence ID" value="SMB86387.1"/>
    <property type="molecule type" value="Genomic_DNA"/>
</dbReference>
<organism evidence="3 4">
    <name type="scientific">Desulfonispora thiosulfatigenes DSM 11270</name>
    <dbReference type="NCBI Taxonomy" id="656914"/>
    <lineage>
        <taxon>Bacteria</taxon>
        <taxon>Bacillati</taxon>
        <taxon>Bacillota</taxon>
        <taxon>Clostridia</taxon>
        <taxon>Eubacteriales</taxon>
        <taxon>Peptococcaceae</taxon>
        <taxon>Desulfonispora</taxon>
    </lineage>
</organism>
<name>A0A1W1UZ58_DESTI</name>
<sequence>MRVAIIDIGTNSTRLLVTDIINNEIIPVLSTLESTRIGEGIGKNLEIKTQVLQRTLDCLNNYKDKCLSLDVQEIRVIATSAVRDASNRDQVVQMIEDITSLKVDVISGEKEAYLSFIGATSDEDISNDKDNLVVDIGGGSTELVSFSNNRLNCNSVKVGAVRLAENREIDNVNHVLKPLIMDIPKNFRLIGVGGTITSLAAIQLGLEKYDPNLIQGFVLNLAVIEKLYYDLSKMELEERKNVKGLQPKRADIIPFGIIILKNIMDLLNAQEVSVSEKDLMHGLIMEEFINKKSKYPSH</sequence>
<dbReference type="InterPro" id="IPR050273">
    <property type="entry name" value="GppA/Ppx_hydrolase"/>
</dbReference>
<accession>A0A1W1UZ58</accession>
<comment type="similarity">
    <text evidence="1">Belongs to the GppA/Ppx family.</text>
</comment>
<dbReference type="PANTHER" id="PTHR30005:SF0">
    <property type="entry name" value="RETROGRADE REGULATION PROTEIN 2"/>
    <property type="match status" value="1"/>
</dbReference>
<gene>
    <name evidence="3" type="ORF">SAMN00017405_1155</name>
</gene>
<dbReference type="Proteomes" id="UP000192731">
    <property type="component" value="Unassembled WGS sequence"/>
</dbReference>
<evidence type="ECO:0000313" key="4">
    <source>
        <dbReference type="Proteomes" id="UP000192731"/>
    </source>
</evidence>
<dbReference type="RefSeq" id="WP_084052549.1">
    <property type="nucleotide sequence ID" value="NZ_FWWT01000013.1"/>
</dbReference>
<evidence type="ECO:0000313" key="3">
    <source>
        <dbReference type="EMBL" id="SMB86387.1"/>
    </source>
</evidence>
<feature type="domain" description="Ppx/GppA phosphatase N-terminal" evidence="2">
    <location>
        <begin position="18"/>
        <end position="287"/>
    </location>
</feature>
<keyword evidence="4" id="KW-1185">Reference proteome</keyword>